<dbReference type="Proteomes" id="UP001064048">
    <property type="component" value="Chromosome 28"/>
</dbReference>
<proteinExistence type="predicted"/>
<reference evidence="1 2" key="1">
    <citation type="journal article" date="2022" name="Genome Biol. Evol.">
        <title>The Spruce Budworm Genome: Reconstructing the Evolutionary History of Antifreeze Proteins.</title>
        <authorList>
            <person name="Beliveau C."/>
            <person name="Gagne P."/>
            <person name="Picq S."/>
            <person name="Vernygora O."/>
            <person name="Keeling C.I."/>
            <person name="Pinkney K."/>
            <person name="Doucet D."/>
            <person name="Wen F."/>
            <person name="Johnston J.S."/>
            <person name="Maaroufi H."/>
            <person name="Boyle B."/>
            <person name="Laroche J."/>
            <person name="Dewar K."/>
            <person name="Juretic N."/>
            <person name="Blackburn G."/>
            <person name="Nisole A."/>
            <person name="Brunet B."/>
            <person name="Brandao M."/>
            <person name="Lumley L."/>
            <person name="Duan J."/>
            <person name="Quan G."/>
            <person name="Lucarotti C.J."/>
            <person name="Roe A.D."/>
            <person name="Sperling F.A.H."/>
            <person name="Levesque R.C."/>
            <person name="Cusson M."/>
        </authorList>
    </citation>
    <scope>NUCLEOTIDE SEQUENCE [LARGE SCALE GENOMIC DNA]</scope>
    <source>
        <strain evidence="1">Glfc:IPQL:Cfum</strain>
    </source>
</reference>
<keyword evidence="2" id="KW-1185">Reference proteome</keyword>
<evidence type="ECO:0000313" key="1">
    <source>
        <dbReference type="EMBL" id="KAI8433166.1"/>
    </source>
</evidence>
<accession>A0ACC0K9J2</accession>
<organism evidence="1 2">
    <name type="scientific">Choristoneura fumiferana</name>
    <name type="common">Spruce budworm moth</name>
    <name type="synonym">Archips fumiferana</name>
    <dbReference type="NCBI Taxonomy" id="7141"/>
    <lineage>
        <taxon>Eukaryota</taxon>
        <taxon>Metazoa</taxon>
        <taxon>Ecdysozoa</taxon>
        <taxon>Arthropoda</taxon>
        <taxon>Hexapoda</taxon>
        <taxon>Insecta</taxon>
        <taxon>Pterygota</taxon>
        <taxon>Neoptera</taxon>
        <taxon>Endopterygota</taxon>
        <taxon>Lepidoptera</taxon>
        <taxon>Glossata</taxon>
        <taxon>Ditrysia</taxon>
        <taxon>Tortricoidea</taxon>
        <taxon>Tortricidae</taxon>
        <taxon>Tortricinae</taxon>
        <taxon>Choristoneura</taxon>
    </lineage>
</organism>
<gene>
    <name evidence="1" type="ORF">MSG28_015260</name>
</gene>
<protein>
    <submittedName>
        <fullName evidence="1">Uncharacterized protein</fullName>
    </submittedName>
</protein>
<dbReference type="EMBL" id="CM046128">
    <property type="protein sequence ID" value="KAI8433166.1"/>
    <property type="molecule type" value="Genomic_DNA"/>
</dbReference>
<name>A0ACC0K9J2_CHOFU</name>
<sequence>MAAFPAVLLLLVALVSVPTAPGHEACLLLPASALAAGASSSDMDGGSVVSFSSRHGCLGLKGTGVGRTSFPNSKSVSPFGFCSVKTASKTGGSTGSSAGSGSGVGSGSGIGSGPVIDGAGLCPEAFPPSFALAIRFGPVMTYGSEMWCFTLGLINRLRVAQRAMERAMLGVSLRDRIRNEEIRRRTRVTDIAKRISSLKWQWAGHIARRADGRWGRKVLEWRPRIGKRSVGRPPTRWTDDLIFDHEPIWTRSFERHVTTANISNIDEMSRILEVYPLIHYKDVLADRPLQLPDPDNDDMSFTKWAAQTIDPPEQREIVSDTENKYTEKKLRKKEKTYTEAIQKITQIKLRSNMAEGTAALRAAAPHWSLAGDQQLLDVLQNIHQRIITRCNETTARLELMSKGLRDASVNLQNVNNKFLALSNTQFVECRVYEDDADLAAPPPSKEPPQLSELSSDLSKLKQSLQILEGYHEPLHILRDSDSDSDSDGGDDRLVLKPKDLYSDRPLPYIIGSQAWKNKWHAGLIQDVSDSDSSTSKVGEVEQFSESEEEQTDRQLEGDYQPARKQSTGSSSVQSDAVAVSVSPVRPSPSSVAAELARRLGGDAKLPEREPVYIEPDTVVRKLYKPQQTPSAPIFSDEPPPLDSDDDIFAELHKPHQNQRSHADALFDFAPKGNSLEEALFGRPPVAHVKDEIIPAFIQWRKSGNWPDNSPDLNPIEHLWCEVKKKEQNESTSQPPLFEDDLIPEVRPPPEDAERDDNIKKPVGGISLFGTNKHAESIGAAILKRNRRKSSRSGDESNTEEVKEVKKVKEVKAVTEVKKERDIFDDLFAKSEKLNKKSAKVDEVKPKDVVKKKDAFSDIFDDIDDIFSTDIVNVPIKETKKNEKPLFDDDDDLFADISKANDLGKSNVKIIEKGNFRDDSQLKSEKNIKDSKINVIKDIKKESKSLFDSDSEDGLFTNVTKNKLKDKVDQAEKPVEYKISDDIFGDDDDDSDGLFASSKTDLKEKLTKSNTLNRASEVSKTTLFDSDDESISNNSKITESIKDTKNNTDVIEKDDSSLFVPEIKRFEKKLKESKSINYSSDLFNSEKKSNALDVIESINKDIFSDGDDLFKKSETIKESKIETVHENVDGEKPFSDTKLTSKDSVDENQGLVNTPAFDDPSDFEPKPPEDGIFDKPDTQTDIPKTDSPEIFSTNVDKNDIFSDIFDDVPPIFEKPKEPKKSQNVNALYGDDSDDEALFFKKNDVISDEKPDFSQSGERFGIFNDEPPALDVDFVQKPIKNDSYTPSAVKPDDFSPELDASNDIASKSDDKEYKPVPKETQDTTDNTSKEPKKIGKLKPMNFNINVNTLLPGASPKKKQLEDTDGQTASNEELHKTDKIEPKMVKSISFDDPEILDNKLSKERPKIQVKRRPSTRRARKEAVRKSAIDLTDSSLDSSNDNSVKDDVKVVKTVYILNDDDIFGDSSNQNDNSTENKKKHLNIVDSDEELFKKEKDETDSKVTKDKGNESNDVLKLLQANAEKNSFLESDDDDLCRIKDAKLKEPKQDDEIKEVQNEKKTFLDSDDSDDLFKTNAKTKTTAVDVEKSNISDENLFKKSENKNTKIFLDSDENDDLFTNKTTKIAPKPLKSNISSDEEDIFTNINKKGIETLGKVYQSDTQISTVKAATVEKEIHNVFDDFPPKPEPVVEEIVYVKPQEIKEVAKEKTVVKKSILDVSSDEDDLFKAKTKLTTKKDKSLFGDDDNDDDLFGANKVKEIKQVTTPAPQPTKEAKPAETVFIDPLSLFGDDE</sequence>
<evidence type="ECO:0000313" key="2">
    <source>
        <dbReference type="Proteomes" id="UP001064048"/>
    </source>
</evidence>
<comment type="caution">
    <text evidence="1">The sequence shown here is derived from an EMBL/GenBank/DDBJ whole genome shotgun (WGS) entry which is preliminary data.</text>
</comment>